<organism evidence="1 2">
    <name type="scientific">Rossellomorea marisflavi</name>
    <dbReference type="NCBI Taxonomy" id="189381"/>
    <lineage>
        <taxon>Bacteria</taxon>
        <taxon>Bacillati</taxon>
        <taxon>Bacillota</taxon>
        <taxon>Bacilli</taxon>
        <taxon>Bacillales</taxon>
        <taxon>Bacillaceae</taxon>
        <taxon>Rossellomorea</taxon>
    </lineage>
</organism>
<accession>A0A161T6E1</accession>
<protein>
    <submittedName>
        <fullName evidence="1">Uncharacterized protein</fullName>
    </submittedName>
</protein>
<reference evidence="2" key="1">
    <citation type="submission" date="2016-01" db="EMBL/GenBank/DDBJ databases">
        <title>Whole genome sequencing of Bhargavaea cecembensis T14.</title>
        <authorList>
            <person name="Hong K.W."/>
        </authorList>
    </citation>
    <scope>NUCLEOTIDE SEQUENCE [LARGE SCALE GENOMIC DNA]</scope>
    <source>
        <strain evidence="2">M19</strain>
    </source>
</reference>
<dbReference type="OrthoDB" id="2193366at2"/>
<proteinExistence type="predicted"/>
<dbReference type="Proteomes" id="UP000076510">
    <property type="component" value="Unassembled WGS sequence"/>
</dbReference>
<dbReference type="AlphaFoldDB" id="A0A161T6E1"/>
<sequence>MNKGKLVMGWCCFAFSFILFLFQGLYLILRLRWGVEYADDRLFYLLTTFIVVFATVALLLLMDLKRNGKAFLLGIATIFILLQGVLLFRHMKDVREFVSHSPDWKTYLVLKQDRLTGKTVYYRPYYGPFVQGKETLPFSMKGDAKIKWIQDDIVAATYHSEDGSIHQFIGTYGDRGQGSSYTNVALSFPGTWKGGDLTLTSTTDGLILQRDHEVERYTWENIVQFGTLAVVLTENDEAQWTIALGEDFISHENDPDPPAGSIYLYEATDENNEPVPLTISSP</sequence>
<dbReference type="RefSeq" id="WP_063191551.1">
    <property type="nucleotide sequence ID" value="NZ_LQQY01000034.1"/>
</dbReference>
<evidence type="ECO:0000313" key="2">
    <source>
        <dbReference type="Proteomes" id="UP000076510"/>
    </source>
</evidence>
<comment type="caution">
    <text evidence="1">The sequence shown here is derived from an EMBL/GenBank/DDBJ whole genome shotgun (WGS) entry which is preliminary data.</text>
</comment>
<evidence type="ECO:0000313" key="1">
    <source>
        <dbReference type="EMBL" id="KZE45320.1"/>
    </source>
</evidence>
<dbReference type="EMBL" id="LQQY01000034">
    <property type="protein sequence ID" value="KZE45320.1"/>
    <property type="molecule type" value="Genomic_DNA"/>
</dbReference>
<name>A0A161T6E1_9BACI</name>
<gene>
    <name evidence="1" type="ORF">AV649_03760</name>
</gene>